<dbReference type="CTD" id="23155"/>
<reference evidence="11 12" key="1">
    <citation type="journal article" date="2014" name="Nat. Genet.">
        <title>Whole-genome sequence of a flatfish provides insights into ZW sex chromosome evolution and adaptation to a benthic lifestyle.</title>
        <authorList>
            <person name="Chen S."/>
            <person name="Zhang G."/>
            <person name="Shao C."/>
            <person name="Huang Q."/>
            <person name="Liu G."/>
            <person name="Zhang P."/>
            <person name="Song W."/>
            <person name="An N."/>
            <person name="Chalopin D."/>
            <person name="Volff J.N."/>
            <person name="Hong Y."/>
            <person name="Li Q."/>
            <person name="Sha Z."/>
            <person name="Zhou H."/>
            <person name="Xie M."/>
            <person name="Yu Q."/>
            <person name="Liu Y."/>
            <person name="Xiang H."/>
            <person name="Wang N."/>
            <person name="Wu K."/>
            <person name="Yang C."/>
            <person name="Zhou Q."/>
            <person name="Liao X."/>
            <person name="Yang L."/>
            <person name="Hu Q."/>
            <person name="Zhang J."/>
            <person name="Meng L."/>
            <person name="Jin L."/>
            <person name="Tian Y."/>
            <person name="Lian J."/>
            <person name="Yang J."/>
            <person name="Miao G."/>
            <person name="Liu S."/>
            <person name="Liang Z."/>
            <person name="Yan F."/>
            <person name="Li Y."/>
            <person name="Sun B."/>
            <person name="Zhang H."/>
            <person name="Zhang J."/>
            <person name="Zhu Y."/>
            <person name="Du M."/>
            <person name="Zhao Y."/>
            <person name="Schartl M."/>
            <person name="Tang Q."/>
            <person name="Wang J."/>
        </authorList>
    </citation>
    <scope>NUCLEOTIDE SEQUENCE</scope>
</reference>
<evidence type="ECO:0000313" key="12">
    <source>
        <dbReference type="Proteomes" id="UP000265120"/>
    </source>
</evidence>
<feature type="compositionally biased region" description="Polar residues" evidence="8">
    <location>
        <begin position="471"/>
        <end position="482"/>
    </location>
</feature>
<dbReference type="Pfam" id="PF05934">
    <property type="entry name" value="MCLC"/>
    <property type="match status" value="1"/>
</dbReference>
<keyword evidence="5 9" id="KW-1133">Transmembrane helix</keyword>
<evidence type="ECO:0000256" key="5">
    <source>
        <dbReference type="ARBA" id="ARBA00022989"/>
    </source>
</evidence>
<reference evidence="11" key="2">
    <citation type="submission" date="2025-08" db="UniProtKB">
        <authorList>
            <consortium name="Ensembl"/>
        </authorList>
    </citation>
    <scope>IDENTIFICATION</scope>
</reference>
<dbReference type="STRING" id="244447.ENSCSEP00000021064"/>
<keyword evidence="12" id="KW-1185">Reference proteome</keyword>
<evidence type="ECO:0000256" key="2">
    <source>
        <dbReference type="ARBA" id="ARBA00005944"/>
    </source>
</evidence>
<dbReference type="Ensembl" id="ENSCSET00000021336.1">
    <property type="protein sequence ID" value="ENSCSEP00000021064.1"/>
    <property type="gene ID" value="ENSCSEG00000013456.1"/>
</dbReference>
<evidence type="ECO:0000256" key="3">
    <source>
        <dbReference type="ARBA" id="ARBA00015571"/>
    </source>
</evidence>
<comment type="subcellular location">
    <subcellularLocation>
        <location evidence="1">Membrane</location>
        <topology evidence="1">Multi-pass membrane protein</topology>
    </subcellularLocation>
</comment>
<dbReference type="PANTHER" id="PTHR34093:SF1">
    <property type="entry name" value="CHLORIDE CHANNEL CLIC-LIKE PROTEIN 1"/>
    <property type="match status" value="1"/>
</dbReference>
<feature type="region of interest" description="Disordered" evidence="8">
    <location>
        <begin position="426"/>
        <end position="567"/>
    </location>
</feature>
<protein>
    <recommendedName>
        <fullName evidence="3">Chloride channel CLIC-like protein 1</fullName>
    </recommendedName>
</protein>
<dbReference type="OMA" id="VQDDEWI"/>
<dbReference type="RefSeq" id="XP_008328210.1">
    <property type="nucleotide sequence ID" value="XM_008329988.3"/>
</dbReference>
<organism evidence="11 12">
    <name type="scientific">Cynoglossus semilaevis</name>
    <name type="common">Tongue sole</name>
    <dbReference type="NCBI Taxonomy" id="244447"/>
    <lineage>
        <taxon>Eukaryota</taxon>
        <taxon>Metazoa</taxon>
        <taxon>Chordata</taxon>
        <taxon>Craniata</taxon>
        <taxon>Vertebrata</taxon>
        <taxon>Euteleostomi</taxon>
        <taxon>Actinopterygii</taxon>
        <taxon>Neopterygii</taxon>
        <taxon>Teleostei</taxon>
        <taxon>Neoteleostei</taxon>
        <taxon>Acanthomorphata</taxon>
        <taxon>Carangaria</taxon>
        <taxon>Pleuronectiformes</taxon>
        <taxon>Pleuronectoidei</taxon>
        <taxon>Cynoglossidae</taxon>
        <taxon>Cynoglossinae</taxon>
        <taxon>Cynoglossus</taxon>
    </lineage>
</organism>
<accession>A0A3P8W368</accession>
<dbReference type="GO" id="GO:0005254">
    <property type="term" value="F:chloride channel activity"/>
    <property type="evidence" value="ECO:0007669"/>
    <property type="project" value="TreeGrafter"/>
</dbReference>
<name>A0A3P8W368_CYNSE</name>
<keyword evidence="6 9" id="KW-0472">Membrane</keyword>
<feature type="compositionally biased region" description="Basic and acidic residues" evidence="8">
    <location>
        <begin position="534"/>
        <end position="548"/>
    </location>
</feature>
<dbReference type="GeneTree" id="ENSGT00940000165672"/>
<feature type="compositionally biased region" description="Polar residues" evidence="8">
    <location>
        <begin position="494"/>
        <end position="533"/>
    </location>
</feature>
<sequence length="567" mass="64708">MLLLVPLIVHLAVVASGQDMNDDWVDPYDMLNYDHGTQSMKKSIEPAHYDKVSTKRREFTEDSSQAELTQCNSNVKELKSQIEEQKKKINVMSQQPTCNPVFKRFLTRLLKDIQRLGLPSDSTEVLYDAKVKMSRQALTEIQTLLEGEENWRTGALDNAVSQILVDLKPHNYEAWRWRFEDTFGVELDTLLKMVLCVLLIMTIVCTQMWSFVSWFVQFTRMFAICFFVSIVWNWFYLYKIAFAEHQNNMVKMDSVNAKCTGVKKIDWSDSLKEWFRSTWTLQDDPCKRYYEVLMVNPILLVPPTKAISVTITTFITEPLKHLGQGISEFLRALLQDLPVTLQIPVLLTIVLSIVVFMYGSVQAAFQHGILAPFRRPRGDPPLPEPGQHQPQVQMIQVREHLALENDQLQEPGQQDNDGRLDRAQVHERNPCRRREKQSPAFVKTLVAADPPNSEDDTDSERQEQSEELEQNVSSNAAPNQQVQKEKPSEVSIAAPNNTKPPHSDSSSQSTANPENNSESSTEDVTLRPQQTERQSSRTDETDSEKLDSSDSISFHHPVQEVGSGQAD</sequence>
<evidence type="ECO:0000256" key="6">
    <source>
        <dbReference type="ARBA" id="ARBA00023136"/>
    </source>
</evidence>
<dbReference type="KEGG" id="csem:103393127"/>
<evidence type="ECO:0000256" key="8">
    <source>
        <dbReference type="SAM" id="MobiDB-lite"/>
    </source>
</evidence>
<dbReference type="Proteomes" id="UP000265120">
    <property type="component" value="Chromosome 2"/>
</dbReference>
<dbReference type="GeneID" id="103393127"/>
<dbReference type="GO" id="GO:0060041">
    <property type="term" value="P:retina development in camera-type eye"/>
    <property type="evidence" value="ECO:0007669"/>
    <property type="project" value="Ensembl"/>
</dbReference>
<feature type="transmembrane region" description="Helical" evidence="9">
    <location>
        <begin position="190"/>
        <end position="209"/>
    </location>
</feature>
<feature type="chain" id="PRO_5018221840" description="Chloride channel CLIC-like protein 1" evidence="10">
    <location>
        <begin position="18"/>
        <end position="567"/>
    </location>
</feature>
<dbReference type="InParanoid" id="A0A3P8W368"/>
<evidence type="ECO:0000256" key="10">
    <source>
        <dbReference type="SAM" id="SignalP"/>
    </source>
</evidence>
<dbReference type="PANTHER" id="PTHR34093">
    <property type="entry name" value="CHLORIDE CHANNEL CLIC-LIKE PROTEIN 1"/>
    <property type="match status" value="1"/>
</dbReference>
<evidence type="ECO:0000256" key="7">
    <source>
        <dbReference type="SAM" id="Coils"/>
    </source>
</evidence>
<evidence type="ECO:0000256" key="1">
    <source>
        <dbReference type="ARBA" id="ARBA00004141"/>
    </source>
</evidence>
<feature type="transmembrane region" description="Helical" evidence="9">
    <location>
        <begin position="221"/>
        <end position="242"/>
    </location>
</feature>
<dbReference type="FunCoup" id="A0A3P8W368">
    <property type="interactions" value="1081"/>
</dbReference>
<feature type="signal peptide" evidence="10">
    <location>
        <begin position="1"/>
        <end position="17"/>
    </location>
</feature>
<keyword evidence="7" id="KW-0175">Coiled coil</keyword>
<evidence type="ECO:0000256" key="4">
    <source>
        <dbReference type="ARBA" id="ARBA00022692"/>
    </source>
</evidence>
<dbReference type="GO" id="GO:0005783">
    <property type="term" value="C:endoplasmic reticulum"/>
    <property type="evidence" value="ECO:0007669"/>
    <property type="project" value="TreeGrafter"/>
</dbReference>
<reference evidence="11" key="3">
    <citation type="submission" date="2025-09" db="UniProtKB">
        <authorList>
            <consortium name="Ensembl"/>
        </authorList>
    </citation>
    <scope>IDENTIFICATION</scope>
</reference>
<dbReference type="GO" id="GO:0016020">
    <property type="term" value="C:membrane"/>
    <property type="evidence" value="ECO:0007669"/>
    <property type="project" value="UniProtKB-SubCell"/>
</dbReference>
<proteinExistence type="inferred from homology"/>
<feature type="coiled-coil region" evidence="7">
    <location>
        <begin position="68"/>
        <end position="95"/>
    </location>
</feature>
<keyword evidence="10" id="KW-0732">Signal</keyword>
<feature type="transmembrane region" description="Helical" evidence="9">
    <location>
        <begin position="343"/>
        <end position="365"/>
    </location>
</feature>
<evidence type="ECO:0000256" key="9">
    <source>
        <dbReference type="SAM" id="Phobius"/>
    </source>
</evidence>
<comment type="similarity">
    <text evidence="2">Belongs to the chloride channel MCLC family.</text>
</comment>
<dbReference type="AlphaFoldDB" id="A0A3P8W368"/>
<dbReference type="InterPro" id="IPR009231">
    <property type="entry name" value="Chloride_chnl_CLIC-like"/>
</dbReference>
<keyword evidence="4 9" id="KW-0812">Transmembrane</keyword>
<evidence type="ECO:0000313" key="11">
    <source>
        <dbReference type="Ensembl" id="ENSCSEP00000021064.1"/>
    </source>
</evidence>
<dbReference type="OrthoDB" id="10037397at2759"/>